<gene>
    <name evidence="1" type="ORF">UFOPK3026_00915</name>
</gene>
<organism evidence="1">
    <name type="scientific">freshwater metagenome</name>
    <dbReference type="NCBI Taxonomy" id="449393"/>
    <lineage>
        <taxon>unclassified sequences</taxon>
        <taxon>metagenomes</taxon>
        <taxon>ecological metagenomes</taxon>
    </lineage>
</organism>
<reference evidence="1" key="1">
    <citation type="submission" date="2020-05" db="EMBL/GenBank/DDBJ databases">
        <authorList>
            <person name="Chiriac C."/>
            <person name="Salcher M."/>
            <person name="Ghai R."/>
            <person name="Kavagutti S V."/>
        </authorList>
    </citation>
    <scope>NUCLEOTIDE SEQUENCE</scope>
</reference>
<name>A0A6J6YFW0_9ZZZZ</name>
<sequence>MIIRLERFWEAGEKYSMSHRSPVAATSRSSLTNFARGNSTLIVSAPVGISGAIFASAVDSGPFLLAPGNCNAVWAITEIANSSAVLSFSGRENKSGTSAMTMPLSIYTSINASGVYGGTPQTEAISKSSINSDSVRLNCLAIVEIFTRLRCIIHGNITRSPVTR</sequence>
<dbReference type="AlphaFoldDB" id="A0A6J6YFW0"/>
<evidence type="ECO:0000313" key="1">
    <source>
        <dbReference type="EMBL" id="CAB4807849.1"/>
    </source>
</evidence>
<dbReference type="EMBL" id="CAFAAP010000135">
    <property type="protein sequence ID" value="CAB4807849.1"/>
    <property type="molecule type" value="Genomic_DNA"/>
</dbReference>
<accession>A0A6J6YFW0</accession>
<protein>
    <submittedName>
        <fullName evidence="1">Unannotated protein</fullName>
    </submittedName>
</protein>
<proteinExistence type="predicted"/>